<gene>
    <name evidence="2" type="ORF">FHR04_14235</name>
    <name evidence="1" type="ORF">HNQ04_002658</name>
</gene>
<reference evidence="2 3" key="1">
    <citation type="submission" date="2019-06" db="EMBL/GenBank/DDBJ databases">
        <title>Genome sequence of Deinococcus radiopugnans ATCC 19172.</title>
        <authorList>
            <person name="Maclea K.S."/>
            <person name="Maynard C.R."/>
        </authorList>
    </citation>
    <scope>NUCLEOTIDE SEQUENCE [LARGE SCALE GENOMIC DNA]</scope>
    <source>
        <strain evidence="2 3">ATCC 19172</strain>
    </source>
</reference>
<dbReference type="EMBL" id="JACHEW010000013">
    <property type="protein sequence ID" value="MBB6017393.1"/>
    <property type="molecule type" value="Genomic_DNA"/>
</dbReference>
<dbReference type="AlphaFoldDB" id="A0A5C4Y3Z0"/>
<protein>
    <submittedName>
        <fullName evidence="2">Uncharacterized protein</fullName>
    </submittedName>
</protein>
<dbReference type="Proteomes" id="UP000629870">
    <property type="component" value="Unassembled WGS sequence"/>
</dbReference>
<evidence type="ECO:0000313" key="2">
    <source>
        <dbReference type="EMBL" id="TNM70135.1"/>
    </source>
</evidence>
<evidence type="ECO:0000313" key="1">
    <source>
        <dbReference type="EMBL" id="MBB6017393.1"/>
    </source>
</evidence>
<dbReference type="Proteomes" id="UP000313988">
    <property type="component" value="Unassembled WGS sequence"/>
</dbReference>
<accession>A0A5C4Y3Z0</accession>
<proteinExistence type="predicted"/>
<dbReference type="EMBL" id="VDMO01000015">
    <property type="protein sequence ID" value="TNM70135.1"/>
    <property type="molecule type" value="Genomic_DNA"/>
</dbReference>
<reference evidence="1 4" key="2">
    <citation type="submission" date="2020-08" db="EMBL/GenBank/DDBJ databases">
        <title>Genomic Encyclopedia of Type Strains, Phase IV (KMG-IV): sequencing the most valuable type-strain genomes for metagenomic binning, comparative biology and taxonomic classification.</title>
        <authorList>
            <person name="Goeker M."/>
        </authorList>
    </citation>
    <scope>NUCLEOTIDE SEQUENCE [LARGE SCALE GENOMIC DNA]</scope>
    <source>
        <strain evidence="1 4">DSM 12027</strain>
    </source>
</reference>
<evidence type="ECO:0000313" key="3">
    <source>
        <dbReference type="Proteomes" id="UP000313988"/>
    </source>
</evidence>
<evidence type="ECO:0000313" key="4">
    <source>
        <dbReference type="Proteomes" id="UP000629870"/>
    </source>
</evidence>
<organism evidence="2 3">
    <name type="scientific">Deinococcus radiopugnans ATCC 19172</name>
    <dbReference type="NCBI Taxonomy" id="585398"/>
    <lineage>
        <taxon>Bacteria</taxon>
        <taxon>Thermotogati</taxon>
        <taxon>Deinococcota</taxon>
        <taxon>Deinococci</taxon>
        <taxon>Deinococcales</taxon>
        <taxon>Deinococcaceae</taxon>
        <taxon>Deinococcus</taxon>
    </lineage>
</organism>
<keyword evidence="4" id="KW-1185">Reference proteome</keyword>
<sequence length="64" mass="6803">MEQLAQHLAHEARRLGLESADLQAAPPETVQAFAQVVLAQLVALGMLRGETEVGCWATPRAGGH</sequence>
<comment type="caution">
    <text evidence="2">The sequence shown here is derived from an EMBL/GenBank/DDBJ whole genome shotgun (WGS) entry which is preliminary data.</text>
</comment>
<dbReference type="RefSeq" id="WP_139404001.1">
    <property type="nucleotide sequence ID" value="NZ_JACHEW010000013.1"/>
</dbReference>
<name>A0A5C4Y3Z0_9DEIO</name>